<evidence type="ECO:0000256" key="1">
    <source>
        <dbReference type="ARBA" id="ARBA00009437"/>
    </source>
</evidence>
<dbReference type="PROSITE" id="PS50931">
    <property type="entry name" value="HTH_LYSR"/>
    <property type="match status" value="1"/>
</dbReference>
<evidence type="ECO:0000256" key="3">
    <source>
        <dbReference type="ARBA" id="ARBA00023125"/>
    </source>
</evidence>
<dbReference type="Proteomes" id="UP000032427">
    <property type="component" value="Chromosome 2"/>
</dbReference>
<dbReference type="Pfam" id="PF00126">
    <property type="entry name" value="HTH_1"/>
    <property type="match status" value="1"/>
</dbReference>
<dbReference type="InterPro" id="IPR036390">
    <property type="entry name" value="WH_DNA-bd_sf"/>
</dbReference>
<reference evidence="7" key="1">
    <citation type="submission" date="2014-09" db="EMBL/GenBank/DDBJ databases">
        <authorList>
            <person name="Hjerde E."/>
        </authorList>
    </citation>
    <scope>NUCLEOTIDE SEQUENCE [LARGE SCALE GENOMIC DNA]</scope>
    <source>
        <strain evidence="7">06/09/139</strain>
    </source>
</reference>
<dbReference type="AlphaFoldDB" id="A0A090I5W5"/>
<keyword evidence="4" id="KW-0804">Transcription</keyword>
<evidence type="ECO:0000256" key="2">
    <source>
        <dbReference type="ARBA" id="ARBA00023015"/>
    </source>
</evidence>
<comment type="similarity">
    <text evidence="1">Belongs to the LysR transcriptional regulatory family.</text>
</comment>
<dbReference type="GO" id="GO:0003700">
    <property type="term" value="F:DNA-binding transcription factor activity"/>
    <property type="evidence" value="ECO:0007669"/>
    <property type="project" value="InterPro"/>
</dbReference>
<keyword evidence="3" id="KW-0238">DNA-binding</keyword>
<dbReference type="GO" id="GO:0043565">
    <property type="term" value="F:sequence-specific DNA binding"/>
    <property type="evidence" value="ECO:0007669"/>
    <property type="project" value="TreeGrafter"/>
</dbReference>
<dbReference type="PANTHER" id="PTHR30537">
    <property type="entry name" value="HTH-TYPE TRANSCRIPTIONAL REGULATOR"/>
    <property type="match status" value="1"/>
</dbReference>
<dbReference type="OrthoDB" id="9786526at2"/>
<name>A0A090I5W5_9GAMM</name>
<dbReference type="SUPFAM" id="SSF46785">
    <property type="entry name" value="Winged helix' DNA-binding domain"/>
    <property type="match status" value="1"/>
</dbReference>
<dbReference type="CDD" id="cd08422">
    <property type="entry name" value="PBP2_CrgA_like"/>
    <property type="match status" value="1"/>
</dbReference>
<dbReference type="SUPFAM" id="SSF53850">
    <property type="entry name" value="Periplasmic binding protein-like II"/>
    <property type="match status" value="1"/>
</dbReference>
<dbReference type="GO" id="GO:0006351">
    <property type="term" value="P:DNA-templated transcription"/>
    <property type="evidence" value="ECO:0007669"/>
    <property type="project" value="TreeGrafter"/>
</dbReference>
<keyword evidence="2" id="KW-0805">Transcription regulation</keyword>
<proteinExistence type="inferred from homology"/>
<dbReference type="STRING" id="80852.AWOD_II_0180"/>
<accession>A0A090I5W5</accession>
<gene>
    <name evidence="6" type="ORF">AWOD_II_0180</name>
</gene>
<dbReference type="PANTHER" id="PTHR30537:SF5">
    <property type="entry name" value="HTH-TYPE TRANSCRIPTIONAL ACTIVATOR TTDR-RELATED"/>
    <property type="match status" value="1"/>
</dbReference>
<dbReference type="HOGENOM" id="CLU_039613_16_2_6"/>
<dbReference type="GeneID" id="28542424"/>
<dbReference type="Gene3D" id="1.10.10.10">
    <property type="entry name" value="Winged helix-like DNA-binding domain superfamily/Winged helix DNA-binding domain"/>
    <property type="match status" value="1"/>
</dbReference>
<dbReference type="InterPro" id="IPR058163">
    <property type="entry name" value="LysR-type_TF_proteobact-type"/>
</dbReference>
<evidence type="ECO:0000313" key="7">
    <source>
        <dbReference type="Proteomes" id="UP000032427"/>
    </source>
</evidence>
<dbReference type="InterPro" id="IPR000847">
    <property type="entry name" value="LysR_HTH_N"/>
</dbReference>
<keyword evidence="7" id="KW-1185">Reference proteome</keyword>
<dbReference type="Pfam" id="PF03466">
    <property type="entry name" value="LysR_substrate"/>
    <property type="match status" value="1"/>
</dbReference>
<dbReference type="FunFam" id="1.10.10.10:FF:000001">
    <property type="entry name" value="LysR family transcriptional regulator"/>
    <property type="match status" value="1"/>
</dbReference>
<evidence type="ECO:0000313" key="6">
    <source>
        <dbReference type="EMBL" id="CED56831.1"/>
    </source>
</evidence>
<dbReference type="InterPro" id="IPR036388">
    <property type="entry name" value="WH-like_DNA-bd_sf"/>
</dbReference>
<evidence type="ECO:0000256" key="4">
    <source>
        <dbReference type="ARBA" id="ARBA00023163"/>
    </source>
</evidence>
<dbReference type="PRINTS" id="PR00039">
    <property type="entry name" value="HTHLYSR"/>
</dbReference>
<sequence length="306" mass="33694">MKLSFEQLKSMVVFTHVVDQGSFSAAAKQLELSRTVVSYHIKKLETNLGVTLINRSTRSLSLTDAGIEFYSSCRLISDQAQFANQKMENYKNEPEGVLKITCPVNMGLQVIVPALNVFKAQFPKVELDLILSDEVVNIIQEGIDLAIRGAALPDSGLKARKLSSLPTCLCASPSYLTRSGKPLTPAELEQHNWVMYKLGSPTLDLTKGTRSYRIKMSGDITTNNAAARTAFVEGGHGLGRIPVYDAMPKIKEGTLQTVLDDYELADIEVYGVYPPGATDSKKVRLLLDFLIQYFDSTHPRSSMLLG</sequence>
<dbReference type="PATRIC" id="fig|80852.17.peg.2926"/>
<organism evidence="6 7">
    <name type="scientific">Aliivibrio wodanis</name>
    <dbReference type="NCBI Taxonomy" id="80852"/>
    <lineage>
        <taxon>Bacteria</taxon>
        <taxon>Pseudomonadati</taxon>
        <taxon>Pseudomonadota</taxon>
        <taxon>Gammaproteobacteria</taxon>
        <taxon>Vibrionales</taxon>
        <taxon>Vibrionaceae</taxon>
        <taxon>Aliivibrio</taxon>
    </lineage>
</organism>
<protein>
    <submittedName>
        <fullName evidence="6">HTH-type transcriptional regulator, LysR family</fullName>
    </submittedName>
</protein>
<feature type="domain" description="HTH lysR-type" evidence="5">
    <location>
        <begin position="6"/>
        <end position="63"/>
    </location>
</feature>
<dbReference type="EMBL" id="LN554847">
    <property type="protein sequence ID" value="CED56831.1"/>
    <property type="molecule type" value="Genomic_DNA"/>
</dbReference>
<evidence type="ECO:0000259" key="5">
    <source>
        <dbReference type="PROSITE" id="PS50931"/>
    </source>
</evidence>
<dbReference type="Gene3D" id="3.40.190.290">
    <property type="match status" value="1"/>
</dbReference>
<dbReference type="InterPro" id="IPR005119">
    <property type="entry name" value="LysR_subst-bd"/>
</dbReference>
<dbReference type="KEGG" id="awd:AWOD_II_0180"/>